<evidence type="ECO:0000313" key="3">
    <source>
        <dbReference type="Proteomes" id="UP001221898"/>
    </source>
</evidence>
<feature type="region of interest" description="Disordered" evidence="1">
    <location>
        <begin position="1"/>
        <end position="33"/>
    </location>
</feature>
<evidence type="ECO:0000256" key="1">
    <source>
        <dbReference type="SAM" id="MobiDB-lite"/>
    </source>
</evidence>
<reference evidence="2" key="1">
    <citation type="journal article" date="2023" name="Science">
        <title>Genome structures resolve the early diversification of teleost fishes.</title>
        <authorList>
            <person name="Parey E."/>
            <person name="Louis A."/>
            <person name="Montfort J."/>
            <person name="Bouchez O."/>
            <person name="Roques C."/>
            <person name="Iampietro C."/>
            <person name="Lluch J."/>
            <person name="Castinel A."/>
            <person name="Donnadieu C."/>
            <person name="Desvignes T."/>
            <person name="Floi Bucao C."/>
            <person name="Jouanno E."/>
            <person name="Wen M."/>
            <person name="Mejri S."/>
            <person name="Dirks R."/>
            <person name="Jansen H."/>
            <person name="Henkel C."/>
            <person name="Chen W.J."/>
            <person name="Zahm M."/>
            <person name="Cabau C."/>
            <person name="Klopp C."/>
            <person name="Thompson A.W."/>
            <person name="Robinson-Rechavi M."/>
            <person name="Braasch I."/>
            <person name="Lecointre G."/>
            <person name="Bobe J."/>
            <person name="Postlethwait J.H."/>
            <person name="Berthelot C."/>
            <person name="Roest Crollius H."/>
            <person name="Guiguen Y."/>
        </authorList>
    </citation>
    <scope>NUCLEOTIDE SEQUENCE</scope>
    <source>
        <strain evidence="2">NC1722</strain>
    </source>
</reference>
<gene>
    <name evidence="2" type="ORF">AAFF_G00164150</name>
</gene>
<feature type="compositionally biased region" description="Basic and acidic residues" evidence="1">
    <location>
        <begin position="7"/>
        <end position="16"/>
    </location>
</feature>
<organism evidence="2 3">
    <name type="scientific">Aldrovandia affinis</name>
    <dbReference type="NCBI Taxonomy" id="143900"/>
    <lineage>
        <taxon>Eukaryota</taxon>
        <taxon>Metazoa</taxon>
        <taxon>Chordata</taxon>
        <taxon>Craniata</taxon>
        <taxon>Vertebrata</taxon>
        <taxon>Euteleostomi</taxon>
        <taxon>Actinopterygii</taxon>
        <taxon>Neopterygii</taxon>
        <taxon>Teleostei</taxon>
        <taxon>Notacanthiformes</taxon>
        <taxon>Halosauridae</taxon>
        <taxon>Aldrovandia</taxon>
    </lineage>
</organism>
<proteinExistence type="predicted"/>
<protein>
    <submittedName>
        <fullName evidence="2">Uncharacterized protein</fullName>
    </submittedName>
</protein>
<comment type="caution">
    <text evidence="2">The sequence shown here is derived from an EMBL/GenBank/DDBJ whole genome shotgun (WGS) entry which is preliminary data.</text>
</comment>
<dbReference type="AlphaFoldDB" id="A0AAD7T0M2"/>
<dbReference type="EMBL" id="JAINUG010000022">
    <property type="protein sequence ID" value="KAJ8411607.1"/>
    <property type="molecule type" value="Genomic_DNA"/>
</dbReference>
<keyword evidence="3" id="KW-1185">Reference proteome</keyword>
<dbReference type="Proteomes" id="UP001221898">
    <property type="component" value="Unassembled WGS sequence"/>
</dbReference>
<name>A0AAD7T0M2_9TELE</name>
<sequence>MTASPNAEKRKEDKIHRSPSSAPGPLPMPQAAGAGWASWAGAWHRSRLLQKEWSCRRLQTRGELLFSAESGSLPLVPILLRLHGNPN</sequence>
<accession>A0AAD7T0M2</accession>
<evidence type="ECO:0000313" key="2">
    <source>
        <dbReference type="EMBL" id="KAJ8411607.1"/>
    </source>
</evidence>